<dbReference type="EMBL" id="FLQX01000150">
    <property type="protein sequence ID" value="SBT09412.1"/>
    <property type="molecule type" value="Genomic_DNA"/>
</dbReference>
<sequence length="111" mass="11924">MTVVGQNKSTVRRVLVRIDLLDEVWATRQWLWVKGLADGWNAGSAAAASVDAGNAWLDGLGSSLLMVSSAIVPEEFNVLLNPRHGDAARVTATAVRLWSHDGRLLASCLSL</sequence>
<gene>
    <name evidence="2" type="ORF">ACCAA_700028</name>
</gene>
<dbReference type="RefSeq" id="WP_186408793.1">
    <property type="nucleotide sequence ID" value="NZ_FLQX01000150.1"/>
</dbReference>
<evidence type="ECO:0000313" key="3">
    <source>
        <dbReference type="Proteomes" id="UP000199169"/>
    </source>
</evidence>
<keyword evidence="3" id="KW-1185">Reference proteome</keyword>
<accession>A0A1A8XXP3</accession>
<dbReference type="AlphaFoldDB" id="A0A1A8XXP3"/>
<dbReference type="Proteomes" id="UP000199169">
    <property type="component" value="Unassembled WGS sequence"/>
</dbReference>
<proteinExistence type="predicted"/>
<reference evidence="2 3" key="1">
    <citation type="submission" date="2016-06" db="EMBL/GenBank/DDBJ databases">
        <authorList>
            <person name="Kjaerup R.B."/>
            <person name="Dalgaard T.S."/>
            <person name="Juul-Madsen H.R."/>
        </authorList>
    </citation>
    <scope>NUCLEOTIDE SEQUENCE [LARGE SCALE GENOMIC DNA]</scope>
    <source>
        <strain evidence="2">3</strain>
    </source>
</reference>
<organism evidence="2 3">
    <name type="scientific">Candidatus Accumulibacter aalborgensis</name>
    <dbReference type="NCBI Taxonomy" id="1860102"/>
    <lineage>
        <taxon>Bacteria</taxon>
        <taxon>Pseudomonadati</taxon>
        <taxon>Pseudomonadota</taxon>
        <taxon>Betaproteobacteria</taxon>
        <taxon>Candidatus Accumulibacter</taxon>
    </lineage>
</organism>
<evidence type="ECO:0000313" key="2">
    <source>
        <dbReference type="EMBL" id="SBT09412.1"/>
    </source>
</evidence>
<dbReference type="Pfam" id="PF08808">
    <property type="entry name" value="RES"/>
    <property type="match status" value="1"/>
</dbReference>
<dbReference type="InterPro" id="IPR014914">
    <property type="entry name" value="RES_dom"/>
</dbReference>
<protein>
    <recommendedName>
        <fullName evidence="1">RES domain-containing protein</fullName>
    </recommendedName>
</protein>
<dbReference type="STRING" id="1860102.ACCAA_700028"/>
<feature type="domain" description="RES" evidence="1">
    <location>
        <begin position="17"/>
        <end position="93"/>
    </location>
</feature>
<name>A0A1A8XXP3_9PROT</name>
<evidence type="ECO:0000259" key="1">
    <source>
        <dbReference type="Pfam" id="PF08808"/>
    </source>
</evidence>